<proteinExistence type="predicted"/>
<organism evidence="2 3">
    <name type="scientific">Bradyrhizobium barranii subsp. barranii</name>
    <dbReference type="NCBI Taxonomy" id="2823807"/>
    <lineage>
        <taxon>Bacteria</taxon>
        <taxon>Pseudomonadati</taxon>
        <taxon>Pseudomonadota</taxon>
        <taxon>Alphaproteobacteria</taxon>
        <taxon>Hyphomicrobiales</taxon>
        <taxon>Nitrobacteraceae</taxon>
        <taxon>Bradyrhizobium</taxon>
        <taxon>Bradyrhizobium barranii</taxon>
    </lineage>
</organism>
<accession>A0A9X9Y0G7</accession>
<gene>
    <name evidence="2" type="ORF">J4G43_003470</name>
</gene>
<dbReference type="AlphaFoldDB" id="A0A9X9Y0G7"/>
<feature type="signal peptide" evidence="1">
    <location>
        <begin position="1"/>
        <end position="24"/>
    </location>
</feature>
<dbReference type="RefSeq" id="WP_225004597.1">
    <property type="nucleotide sequence ID" value="NZ_CP086136.1"/>
</dbReference>
<protein>
    <submittedName>
        <fullName evidence="2">Uncharacterized protein</fullName>
    </submittedName>
</protein>
<dbReference type="KEGG" id="bban:J4G43_003470"/>
<dbReference type="Proteomes" id="UP000664702">
    <property type="component" value="Chromosome"/>
</dbReference>
<keyword evidence="1" id="KW-0732">Signal</keyword>
<dbReference type="EMBL" id="CP086136">
    <property type="protein sequence ID" value="UEM13411.1"/>
    <property type="molecule type" value="Genomic_DNA"/>
</dbReference>
<feature type="chain" id="PRO_5040866525" evidence="1">
    <location>
        <begin position="25"/>
        <end position="54"/>
    </location>
</feature>
<sequence>MTAFCRPAPWLALVLTLAASPALAASGPPPNYILTNNAGLAFTSPMAPPGSSST</sequence>
<reference evidence="2 3" key="1">
    <citation type="journal article" date="2022" name="Int. J. Syst. Evol. Microbiol.">
        <title>Strains of Bradyrhizobium barranii sp. nov. associated with legumes native to Canada are symbionts of soybeans and belong to different subspecies (subsp. barranii subsp. nov. and subsp. apii subsp. nov.) and symbiovars (sv. glycinearum and sv. septentrionale).</title>
        <authorList>
            <person name="Bromfield E.S.P."/>
            <person name="Cloutier S."/>
            <person name="Wasai-Hara S."/>
            <person name="Minamisawa K."/>
        </authorList>
    </citation>
    <scope>NUCLEOTIDE SEQUENCE [LARGE SCALE GENOMIC DNA]</scope>
    <source>
        <strain evidence="2 3">144S4</strain>
    </source>
</reference>
<name>A0A9X9Y0G7_9BRAD</name>
<evidence type="ECO:0000256" key="1">
    <source>
        <dbReference type="SAM" id="SignalP"/>
    </source>
</evidence>
<evidence type="ECO:0000313" key="2">
    <source>
        <dbReference type="EMBL" id="UEM13411.1"/>
    </source>
</evidence>
<evidence type="ECO:0000313" key="3">
    <source>
        <dbReference type="Proteomes" id="UP000664702"/>
    </source>
</evidence>